<evidence type="ECO:0000259" key="12">
    <source>
        <dbReference type="Pfam" id="PF01545"/>
    </source>
</evidence>
<evidence type="ECO:0000313" key="14">
    <source>
        <dbReference type="Proteomes" id="UP000635902"/>
    </source>
</evidence>
<dbReference type="PANTHER" id="PTHR31937:SF2">
    <property type="entry name" value="TRANSMEMBRANE PROTEIN 163"/>
    <property type="match status" value="1"/>
</dbReference>
<accession>A0ABR9ZKE0</accession>
<comment type="subcellular location">
    <subcellularLocation>
        <location evidence="2">Cytoplasmic vesicle</location>
        <location evidence="2">Secretory vesicle</location>
        <location evidence="2">Synaptic vesicle membrane</location>
        <topology evidence="2">Multi-pass membrane protein</topology>
    </subcellularLocation>
    <subcellularLocation>
        <location evidence="1">Early endosome membrane</location>
    </subcellularLocation>
</comment>
<evidence type="ECO:0000256" key="11">
    <source>
        <dbReference type="SAM" id="Phobius"/>
    </source>
</evidence>
<keyword evidence="7 11" id="KW-1133">Transmembrane helix</keyword>
<evidence type="ECO:0000256" key="5">
    <source>
        <dbReference type="ARBA" id="ARBA00022753"/>
    </source>
</evidence>
<keyword evidence="5" id="KW-0967">Endosome</keyword>
<keyword evidence="10" id="KW-0968">Cytoplasmic vesicle</keyword>
<dbReference type="Gene3D" id="1.20.1510.10">
    <property type="entry name" value="Cation efflux protein transmembrane domain"/>
    <property type="match status" value="1"/>
</dbReference>
<feature type="transmembrane region" description="Helical" evidence="11">
    <location>
        <begin position="94"/>
        <end position="114"/>
    </location>
</feature>
<dbReference type="PANTHER" id="PTHR31937">
    <property type="entry name" value="TRANSMEMBRANE PROTEIN 163"/>
    <property type="match status" value="1"/>
</dbReference>
<evidence type="ECO:0000256" key="4">
    <source>
        <dbReference type="ARBA" id="ARBA00022692"/>
    </source>
</evidence>
<dbReference type="InterPro" id="IPR058533">
    <property type="entry name" value="Cation_efflux_TM"/>
</dbReference>
<evidence type="ECO:0000256" key="7">
    <source>
        <dbReference type="ARBA" id="ARBA00022989"/>
    </source>
</evidence>
<feature type="transmembrane region" description="Helical" evidence="11">
    <location>
        <begin position="126"/>
        <end position="147"/>
    </location>
</feature>
<keyword evidence="8" id="KW-0770">Synapse</keyword>
<comment type="caution">
    <text evidence="13">The sequence shown here is derived from an EMBL/GenBank/DDBJ whole genome shotgun (WGS) entry which is preliminary data.</text>
</comment>
<gene>
    <name evidence="13" type="ORF">IRY30_07315</name>
</gene>
<evidence type="ECO:0000313" key="13">
    <source>
        <dbReference type="EMBL" id="MBF4553885.1"/>
    </source>
</evidence>
<keyword evidence="9 11" id="KW-0472">Membrane</keyword>
<protein>
    <submittedName>
        <fullName evidence="13">Cobalt transporter</fullName>
    </submittedName>
</protein>
<feature type="transmembrane region" description="Helical" evidence="11">
    <location>
        <begin position="61"/>
        <end position="82"/>
    </location>
</feature>
<comment type="similarity">
    <text evidence="3">Belongs to the TMEM163 family.</text>
</comment>
<evidence type="ECO:0000256" key="9">
    <source>
        <dbReference type="ARBA" id="ARBA00023136"/>
    </source>
</evidence>
<keyword evidence="14" id="KW-1185">Reference proteome</keyword>
<keyword evidence="4 11" id="KW-0812">Transmembrane</keyword>
<dbReference type="Pfam" id="PF01545">
    <property type="entry name" value="Cation_efflux"/>
    <property type="match status" value="1"/>
</dbReference>
<feature type="domain" description="Cation efflux protein transmembrane" evidence="12">
    <location>
        <begin position="14"/>
        <end position="169"/>
    </location>
</feature>
<name>A0ABR9ZKE0_9CORY</name>
<dbReference type="SUPFAM" id="SSF161111">
    <property type="entry name" value="Cation efflux protein transmembrane domain-like"/>
    <property type="match status" value="1"/>
</dbReference>
<proteinExistence type="inferred from homology"/>
<evidence type="ECO:0000256" key="1">
    <source>
        <dbReference type="ARBA" id="ARBA00004146"/>
    </source>
</evidence>
<sequence length="194" mass="20769">MVSMVIAWKVIELIVALWSGRSASSTVLVNFGLHSFIELLSAAVIVWQFSTPRPEQREKTALRVIAIAFICLAAFIAMDAISTMFGINKPTHSPVGNALAILSLVAMLLLNQMARRSAEDQGSTHTLIGGGIAVALLAGLFLNWFFGWAWADPIAALVIAGCALFTGYKAWEGDAHWAQPASVLASKKSTERAG</sequence>
<reference evidence="13 14" key="1">
    <citation type="submission" date="2020-10" db="EMBL/GenBank/DDBJ databases">
        <title>Novel species in genus Corynebacterium.</title>
        <authorList>
            <person name="Zhang G."/>
        </authorList>
    </citation>
    <scope>NUCLEOTIDE SEQUENCE [LARGE SCALE GENOMIC DNA]</scope>
    <source>
        <strain evidence="13 14">DSM 45110</strain>
    </source>
</reference>
<organism evidence="13 14">
    <name type="scientific">Corynebacterium suicordis DSM 45110</name>
    <dbReference type="NCBI Taxonomy" id="1121369"/>
    <lineage>
        <taxon>Bacteria</taxon>
        <taxon>Bacillati</taxon>
        <taxon>Actinomycetota</taxon>
        <taxon>Actinomycetes</taxon>
        <taxon>Mycobacteriales</taxon>
        <taxon>Corynebacteriaceae</taxon>
        <taxon>Corynebacterium</taxon>
    </lineage>
</organism>
<evidence type="ECO:0000256" key="10">
    <source>
        <dbReference type="ARBA" id="ARBA00023329"/>
    </source>
</evidence>
<dbReference type="InterPro" id="IPR027469">
    <property type="entry name" value="Cation_efflux_TMD_sf"/>
</dbReference>
<feature type="transmembrane region" description="Helical" evidence="11">
    <location>
        <begin position="27"/>
        <end position="49"/>
    </location>
</feature>
<evidence type="ECO:0000256" key="6">
    <source>
        <dbReference type="ARBA" id="ARBA00022833"/>
    </source>
</evidence>
<feature type="transmembrane region" description="Helical" evidence="11">
    <location>
        <begin position="153"/>
        <end position="171"/>
    </location>
</feature>
<keyword evidence="6" id="KW-0862">Zinc</keyword>
<evidence type="ECO:0000256" key="3">
    <source>
        <dbReference type="ARBA" id="ARBA00008731"/>
    </source>
</evidence>
<dbReference type="InterPro" id="IPR026765">
    <property type="entry name" value="Tmem163"/>
</dbReference>
<dbReference type="Proteomes" id="UP000635902">
    <property type="component" value="Unassembled WGS sequence"/>
</dbReference>
<dbReference type="EMBL" id="JADKMY010000002">
    <property type="protein sequence ID" value="MBF4553885.1"/>
    <property type="molecule type" value="Genomic_DNA"/>
</dbReference>
<evidence type="ECO:0000256" key="2">
    <source>
        <dbReference type="ARBA" id="ARBA00004644"/>
    </source>
</evidence>
<evidence type="ECO:0000256" key="8">
    <source>
        <dbReference type="ARBA" id="ARBA00023018"/>
    </source>
</evidence>